<evidence type="ECO:0000313" key="2">
    <source>
        <dbReference type="Proteomes" id="UP000075920"/>
    </source>
</evidence>
<dbReference type="VEuPathDB" id="VectorBase:AMIN014534"/>
<evidence type="ECO:0000313" key="1">
    <source>
        <dbReference type="EnsemblMetazoa" id="AMIN014534-PA"/>
    </source>
</evidence>
<dbReference type="EnsemblMetazoa" id="AMIN014534-RA">
    <property type="protein sequence ID" value="AMIN014534-PA"/>
    <property type="gene ID" value="AMIN014534"/>
</dbReference>
<dbReference type="Proteomes" id="UP000075920">
    <property type="component" value="Unassembled WGS sequence"/>
</dbReference>
<name>A0A182WPC9_9DIPT</name>
<dbReference type="AlphaFoldDB" id="A0A182WPC9"/>
<accession>A0A182WPC9</accession>
<reference evidence="1" key="2">
    <citation type="submission" date="2020-05" db="UniProtKB">
        <authorList>
            <consortium name="EnsemblMetazoa"/>
        </authorList>
    </citation>
    <scope>IDENTIFICATION</scope>
    <source>
        <strain evidence="1">MINIMUS1</strain>
    </source>
</reference>
<keyword evidence="2" id="KW-1185">Reference proteome</keyword>
<proteinExistence type="predicted"/>
<reference evidence="2" key="1">
    <citation type="submission" date="2013-03" db="EMBL/GenBank/DDBJ databases">
        <title>The Genome Sequence of Anopheles minimus MINIMUS1.</title>
        <authorList>
            <consortium name="The Broad Institute Genomics Platform"/>
            <person name="Neafsey D.E."/>
            <person name="Walton C."/>
            <person name="Walker B."/>
            <person name="Young S.K."/>
            <person name="Zeng Q."/>
            <person name="Gargeya S."/>
            <person name="Fitzgerald M."/>
            <person name="Haas B."/>
            <person name="Abouelleil A."/>
            <person name="Allen A.W."/>
            <person name="Alvarado L."/>
            <person name="Arachchi H.M."/>
            <person name="Berlin A.M."/>
            <person name="Chapman S.B."/>
            <person name="Gainer-Dewar J."/>
            <person name="Goldberg J."/>
            <person name="Griggs A."/>
            <person name="Gujja S."/>
            <person name="Hansen M."/>
            <person name="Howarth C."/>
            <person name="Imamovic A."/>
            <person name="Ireland A."/>
            <person name="Larimer J."/>
            <person name="McCowan C."/>
            <person name="Murphy C."/>
            <person name="Pearson M."/>
            <person name="Poon T.W."/>
            <person name="Priest M."/>
            <person name="Roberts A."/>
            <person name="Saif S."/>
            <person name="Shea T."/>
            <person name="Sisk P."/>
            <person name="Sykes S."/>
            <person name="Wortman J."/>
            <person name="Nusbaum C."/>
            <person name="Birren B."/>
        </authorList>
    </citation>
    <scope>NUCLEOTIDE SEQUENCE [LARGE SCALE GENOMIC DNA]</scope>
    <source>
        <strain evidence="2">MINIMUS1</strain>
    </source>
</reference>
<organism evidence="1 2">
    <name type="scientific">Anopheles minimus</name>
    <dbReference type="NCBI Taxonomy" id="112268"/>
    <lineage>
        <taxon>Eukaryota</taxon>
        <taxon>Metazoa</taxon>
        <taxon>Ecdysozoa</taxon>
        <taxon>Arthropoda</taxon>
        <taxon>Hexapoda</taxon>
        <taxon>Insecta</taxon>
        <taxon>Pterygota</taxon>
        <taxon>Neoptera</taxon>
        <taxon>Endopterygota</taxon>
        <taxon>Diptera</taxon>
        <taxon>Nematocera</taxon>
        <taxon>Culicoidea</taxon>
        <taxon>Culicidae</taxon>
        <taxon>Anophelinae</taxon>
        <taxon>Anopheles</taxon>
    </lineage>
</organism>
<protein>
    <submittedName>
        <fullName evidence="1">Uncharacterized protein</fullName>
    </submittedName>
</protein>
<sequence length="24" mass="2802">MLGYICVAKLFLFLYTHLSCTDLH</sequence>